<evidence type="ECO:0008006" key="4">
    <source>
        <dbReference type="Google" id="ProtNLM"/>
    </source>
</evidence>
<evidence type="ECO:0000313" key="3">
    <source>
        <dbReference type="Proteomes" id="UP000289465"/>
    </source>
</evidence>
<feature type="compositionally biased region" description="Low complexity" evidence="1">
    <location>
        <begin position="46"/>
        <end position="59"/>
    </location>
</feature>
<reference evidence="2 3" key="1">
    <citation type="submission" date="2018-07" db="EMBL/GenBank/DDBJ databases">
        <authorList>
            <person name="Peeters C."/>
        </authorList>
    </citation>
    <scope>NUCLEOTIDE SEQUENCE [LARGE SCALE GENOMIC DNA]</scope>
    <source>
        <strain evidence="2 3">LMG 30378</strain>
    </source>
</reference>
<protein>
    <recommendedName>
        <fullName evidence="4">DUF2635 domain-containing protein</fullName>
    </recommendedName>
</protein>
<sequence length="73" mass="8050">MYIKPRAGLQVIDPVRKQFMPEEGMEVDDFDLYWARRLRDGDVVRASTSASDSKVSSLATTSEVTATPSKGGK</sequence>
<dbReference type="Proteomes" id="UP000289465">
    <property type="component" value="Unassembled WGS sequence"/>
</dbReference>
<dbReference type="Pfam" id="PF10948">
    <property type="entry name" value="DUF2635"/>
    <property type="match status" value="1"/>
</dbReference>
<evidence type="ECO:0000256" key="1">
    <source>
        <dbReference type="SAM" id="MobiDB-lite"/>
    </source>
</evidence>
<evidence type="ECO:0000313" key="2">
    <source>
        <dbReference type="EMBL" id="SSW66607.1"/>
    </source>
</evidence>
<dbReference type="OrthoDB" id="8689507at2"/>
<feature type="region of interest" description="Disordered" evidence="1">
    <location>
        <begin position="45"/>
        <end position="73"/>
    </location>
</feature>
<gene>
    <name evidence="2" type="ORF">AVE30378_02146</name>
</gene>
<feature type="compositionally biased region" description="Polar residues" evidence="1">
    <location>
        <begin position="60"/>
        <end position="73"/>
    </location>
</feature>
<dbReference type="RefSeq" id="WP_129240857.1">
    <property type="nucleotide sequence ID" value="NZ_UFQC01000010.1"/>
</dbReference>
<dbReference type="EMBL" id="UFQC01000010">
    <property type="protein sequence ID" value="SSW66607.1"/>
    <property type="molecule type" value="Genomic_DNA"/>
</dbReference>
<dbReference type="AlphaFoldDB" id="A0A446CFF6"/>
<name>A0A446CFF6_9BURK</name>
<proteinExistence type="predicted"/>
<accession>A0A446CFF6</accession>
<dbReference type="InterPro" id="IPR024400">
    <property type="entry name" value="DUF2635"/>
</dbReference>
<organism evidence="2 3">
    <name type="scientific">Achromobacter veterisilvae</name>
    <dbReference type="NCBI Taxonomy" id="2069367"/>
    <lineage>
        <taxon>Bacteria</taxon>
        <taxon>Pseudomonadati</taxon>
        <taxon>Pseudomonadota</taxon>
        <taxon>Betaproteobacteria</taxon>
        <taxon>Burkholderiales</taxon>
        <taxon>Alcaligenaceae</taxon>
        <taxon>Achromobacter</taxon>
    </lineage>
</organism>